<dbReference type="STRING" id="1296096.A0A1B9HXW3"/>
<feature type="transmembrane region" description="Helical" evidence="10">
    <location>
        <begin position="180"/>
        <end position="207"/>
    </location>
</feature>
<comment type="subcellular location">
    <subcellularLocation>
        <location evidence="1 10">Endoplasmic reticulum membrane</location>
        <topology evidence="1 10">Multi-pass membrane protein</topology>
    </subcellularLocation>
    <subcellularLocation>
        <location evidence="10">Golgi apparatus membrane</location>
        <topology evidence="10">Multi-pass membrane protein</topology>
    </subcellularLocation>
</comment>
<name>A0A1B9HXW3_9TREE</name>
<dbReference type="AlphaFoldDB" id="A0A1B9HXW3"/>
<keyword evidence="10" id="KW-0333">Golgi apparatus</keyword>
<dbReference type="EMBL" id="KI894014">
    <property type="protein sequence ID" value="OCF48112.1"/>
    <property type="molecule type" value="Genomic_DNA"/>
</dbReference>
<accession>A0A1B9HXW3</accession>
<keyword evidence="10" id="KW-0746">Sphingolipid metabolism</keyword>
<dbReference type="OrthoDB" id="2192830at2759"/>
<comment type="function">
    <text evidence="10">Mediator of sterol homeostasis involved in sterol uptake, trafficking and distribution into membranes.</text>
</comment>
<keyword evidence="5 10" id="KW-0256">Endoplasmic reticulum</keyword>
<keyword evidence="6 10" id="KW-1133">Transmembrane helix</keyword>
<dbReference type="Proteomes" id="UP000094020">
    <property type="component" value="Chromosome 11"/>
</dbReference>
<reference evidence="11" key="3">
    <citation type="submission" date="2016-07" db="EMBL/GenBank/DDBJ databases">
        <title>Evolution of pathogenesis and genome organization in the Tremellales.</title>
        <authorList>
            <person name="Cuomo C."/>
            <person name="Litvintseva A."/>
            <person name="Heitman J."/>
            <person name="Chen Y."/>
            <person name="Sun S."/>
            <person name="Springer D."/>
            <person name="Dromer F."/>
            <person name="Young S."/>
            <person name="Zeng Q."/>
            <person name="Chapman S."/>
            <person name="Gujja S."/>
            <person name="Saif S."/>
            <person name="Birren B."/>
        </authorList>
    </citation>
    <scope>NUCLEOTIDE SEQUENCE</scope>
    <source>
        <strain evidence="11">CBS 10737</strain>
    </source>
</reference>
<comment type="function">
    <text evidence="10">Regulates also the sphingolipid metabolism.</text>
</comment>
<dbReference type="PANTHER" id="PTHR14467:SF0">
    <property type="entry name" value="PROTEIN ARV1"/>
    <property type="match status" value="1"/>
</dbReference>
<protein>
    <recommendedName>
        <fullName evidence="10">Protein ARV</fullName>
    </recommendedName>
</protein>
<dbReference type="KEGG" id="kpin:30174349"/>
<evidence type="ECO:0000256" key="6">
    <source>
        <dbReference type="ARBA" id="ARBA00022989"/>
    </source>
</evidence>
<keyword evidence="3 10" id="KW-0813">Transport</keyword>
<dbReference type="GO" id="GO:0005789">
    <property type="term" value="C:endoplasmic reticulum membrane"/>
    <property type="evidence" value="ECO:0007669"/>
    <property type="project" value="UniProtKB-SubCell"/>
</dbReference>
<evidence type="ECO:0000256" key="3">
    <source>
        <dbReference type="ARBA" id="ARBA00022448"/>
    </source>
</evidence>
<evidence type="ECO:0000313" key="11">
    <source>
        <dbReference type="EMBL" id="OCF48112.1"/>
    </source>
</evidence>
<dbReference type="PANTHER" id="PTHR14467">
    <property type="entry name" value="ARV1"/>
    <property type="match status" value="1"/>
</dbReference>
<evidence type="ECO:0000256" key="2">
    <source>
        <dbReference type="ARBA" id="ARBA00009187"/>
    </source>
</evidence>
<keyword evidence="13" id="KW-1185">Reference proteome</keyword>
<dbReference type="GO" id="GO:0032366">
    <property type="term" value="P:intracellular sterol transport"/>
    <property type="evidence" value="ECO:0007669"/>
    <property type="project" value="UniProtKB-UniRule"/>
</dbReference>
<evidence type="ECO:0000313" key="13">
    <source>
        <dbReference type="Proteomes" id="UP000094020"/>
    </source>
</evidence>
<sequence>MPVCTNCAYPVDHVYTAYKTKSNIRLGVCPRCDQFLDPLIEHPDLIILLDLILLKPRVFLHLLFNRRSPPFDTDKGTESSGKDNQVIRQQRLSQDLWKLSAISVLAETVLRFLPSVTGECRITVYQVIITCGLVLLEGITQHAVTLSLTLLALRIRRWYPVTLKRKVVDSRKRDGRQENFLPILVPLTILYTSLIPLLLQLILSIWYTPPQSIHEHLPTTNMALSFISSLPFNVPPELLDLEIALNHAWSRSDRIWIGTRLLGGMSAGFGLRVLLPTRPWETTGIVLAGWIGSALIEPVARSYIASIGA</sequence>
<evidence type="ECO:0000256" key="5">
    <source>
        <dbReference type="ARBA" id="ARBA00022824"/>
    </source>
</evidence>
<evidence type="ECO:0000256" key="1">
    <source>
        <dbReference type="ARBA" id="ARBA00004477"/>
    </source>
</evidence>
<keyword evidence="9 10" id="KW-0472">Membrane</keyword>
<evidence type="ECO:0000256" key="9">
    <source>
        <dbReference type="ARBA" id="ARBA00023136"/>
    </source>
</evidence>
<dbReference type="GO" id="GO:0097036">
    <property type="term" value="P:regulation of plasma membrane sterol distribution"/>
    <property type="evidence" value="ECO:0007669"/>
    <property type="project" value="UniProtKB-UniRule"/>
</dbReference>
<dbReference type="GeneID" id="30174349"/>
<dbReference type="Pfam" id="PF04161">
    <property type="entry name" value="Arv1"/>
    <property type="match status" value="1"/>
</dbReference>
<evidence type="ECO:0000256" key="4">
    <source>
        <dbReference type="ARBA" id="ARBA00022692"/>
    </source>
</evidence>
<evidence type="ECO:0000256" key="10">
    <source>
        <dbReference type="RuleBase" id="RU368065"/>
    </source>
</evidence>
<comment type="similarity">
    <text evidence="2 10">Belongs to the ARV1 family.</text>
</comment>
<organism evidence="11">
    <name type="scientific">Kwoniella pini CBS 10737</name>
    <dbReference type="NCBI Taxonomy" id="1296096"/>
    <lineage>
        <taxon>Eukaryota</taxon>
        <taxon>Fungi</taxon>
        <taxon>Dikarya</taxon>
        <taxon>Basidiomycota</taxon>
        <taxon>Agaricomycotina</taxon>
        <taxon>Tremellomycetes</taxon>
        <taxon>Tremellales</taxon>
        <taxon>Cryptococcaceae</taxon>
        <taxon>Kwoniella</taxon>
    </lineage>
</organism>
<reference evidence="12" key="2">
    <citation type="submission" date="2013-07" db="EMBL/GenBank/DDBJ databases">
        <authorList>
            <consortium name="The Broad Institute Genome Sequencing Platform"/>
            <person name="Cuomo C."/>
            <person name="Litvintseva A."/>
            <person name="Chen Y."/>
            <person name="Heitman J."/>
            <person name="Sun S."/>
            <person name="Springer D."/>
            <person name="Dromer F."/>
            <person name="Young S.K."/>
            <person name="Zeng Q."/>
            <person name="Gargeya S."/>
            <person name="Fitzgerald M."/>
            <person name="Abouelleil A."/>
            <person name="Alvarado L."/>
            <person name="Berlin A.M."/>
            <person name="Chapman S.B."/>
            <person name="Dewar J."/>
            <person name="Goldberg J."/>
            <person name="Griggs A."/>
            <person name="Gujja S."/>
            <person name="Hansen M."/>
            <person name="Howarth C."/>
            <person name="Imamovic A."/>
            <person name="Larimer J."/>
            <person name="McCowan C."/>
            <person name="Murphy C."/>
            <person name="Pearson M."/>
            <person name="Priest M."/>
            <person name="Roberts A."/>
            <person name="Saif S."/>
            <person name="Shea T."/>
            <person name="Sykes S."/>
            <person name="Wortman J."/>
            <person name="Nusbaum C."/>
            <person name="Birren B."/>
        </authorList>
    </citation>
    <scope>NUCLEOTIDE SEQUENCE</scope>
    <source>
        <strain evidence="12">CBS 10737</strain>
    </source>
</reference>
<keyword evidence="7 10" id="KW-0445">Lipid transport</keyword>
<proteinExistence type="inferred from homology"/>
<reference evidence="12" key="4">
    <citation type="submission" date="2024-02" db="EMBL/GenBank/DDBJ databases">
        <title>Comparative genomics of Cryptococcus and Kwoniella reveals pathogenesis evolution and contrasting modes of karyotype evolution via chromosome fusion or intercentromeric recombination.</title>
        <authorList>
            <person name="Coelho M.A."/>
            <person name="David-Palma M."/>
            <person name="Shea T."/>
            <person name="Bowers K."/>
            <person name="McGinley-Smith S."/>
            <person name="Mohammad A.W."/>
            <person name="Gnirke A."/>
            <person name="Yurkov A.M."/>
            <person name="Nowrousian M."/>
            <person name="Sun S."/>
            <person name="Cuomo C.A."/>
            <person name="Heitman J."/>
        </authorList>
    </citation>
    <scope>NUCLEOTIDE SEQUENCE</scope>
    <source>
        <strain evidence="12">CBS 10737</strain>
    </source>
</reference>
<evidence type="ECO:0000313" key="12">
    <source>
        <dbReference type="EMBL" id="WWC73673.1"/>
    </source>
</evidence>
<dbReference type="GO" id="GO:0016125">
    <property type="term" value="P:sterol metabolic process"/>
    <property type="evidence" value="ECO:0007669"/>
    <property type="project" value="UniProtKB-UniRule"/>
</dbReference>
<dbReference type="GO" id="GO:0000139">
    <property type="term" value="C:Golgi membrane"/>
    <property type="evidence" value="ECO:0007669"/>
    <property type="project" value="UniProtKB-SubCell"/>
</dbReference>
<dbReference type="InterPro" id="IPR007290">
    <property type="entry name" value="Arv1"/>
</dbReference>
<dbReference type="RefSeq" id="XP_019009331.1">
    <property type="nucleotide sequence ID" value="XM_019157691.1"/>
</dbReference>
<gene>
    <name evidence="11" type="ORF">I206_05980</name>
    <name evidence="12" type="ORF">I206_107645</name>
</gene>
<dbReference type="EMBL" id="CP144529">
    <property type="protein sequence ID" value="WWC73673.1"/>
    <property type="molecule type" value="Genomic_DNA"/>
</dbReference>
<evidence type="ECO:0000256" key="8">
    <source>
        <dbReference type="ARBA" id="ARBA00023098"/>
    </source>
</evidence>
<keyword evidence="4 10" id="KW-0812">Transmembrane</keyword>
<evidence type="ECO:0000256" key="7">
    <source>
        <dbReference type="ARBA" id="ARBA00023055"/>
    </source>
</evidence>
<comment type="caution">
    <text evidence="10">Lacks conserved residue(s) required for the propagation of feature annotation.</text>
</comment>
<keyword evidence="8 10" id="KW-0443">Lipid metabolism</keyword>
<dbReference type="GO" id="GO:0006665">
    <property type="term" value="P:sphingolipid metabolic process"/>
    <property type="evidence" value="ECO:0007669"/>
    <property type="project" value="UniProtKB-UniRule"/>
</dbReference>
<reference evidence="11" key="1">
    <citation type="submission" date="2013-07" db="EMBL/GenBank/DDBJ databases">
        <title>The Genome Sequence of Cryptococcus pinus CBS10737.</title>
        <authorList>
            <consortium name="The Broad Institute Genome Sequencing Platform"/>
            <person name="Cuomo C."/>
            <person name="Litvintseva A."/>
            <person name="Chen Y."/>
            <person name="Heitman J."/>
            <person name="Sun S."/>
            <person name="Springer D."/>
            <person name="Dromer F."/>
            <person name="Young S.K."/>
            <person name="Zeng Q."/>
            <person name="Gargeya S."/>
            <person name="Fitzgerald M."/>
            <person name="Abouelleil A."/>
            <person name="Alvarado L."/>
            <person name="Berlin A.M."/>
            <person name="Chapman S.B."/>
            <person name="Dewar J."/>
            <person name="Goldberg J."/>
            <person name="Griggs A."/>
            <person name="Gujja S."/>
            <person name="Hansen M."/>
            <person name="Howarth C."/>
            <person name="Imamovic A."/>
            <person name="Larimer J."/>
            <person name="McCowan C."/>
            <person name="Murphy C."/>
            <person name="Pearson M."/>
            <person name="Priest M."/>
            <person name="Roberts A."/>
            <person name="Saif S."/>
            <person name="Shea T."/>
            <person name="Sykes S."/>
            <person name="Wortman J."/>
            <person name="Nusbaum C."/>
            <person name="Birren B."/>
        </authorList>
    </citation>
    <scope>NUCLEOTIDE SEQUENCE [LARGE SCALE GENOMIC DNA]</scope>
    <source>
        <strain evidence="11">CBS 10737</strain>
    </source>
</reference>
<dbReference type="GO" id="GO:0032541">
    <property type="term" value="C:cortical endoplasmic reticulum"/>
    <property type="evidence" value="ECO:0007669"/>
    <property type="project" value="TreeGrafter"/>
</dbReference>